<reference evidence="1 2" key="1">
    <citation type="submission" date="2019-03" db="EMBL/GenBank/DDBJ databases">
        <title>Genomic Encyclopedia of Type Strains, Phase IV (KMG-IV): sequencing the most valuable type-strain genomes for metagenomic binning, comparative biology and taxonomic classification.</title>
        <authorList>
            <person name="Goeker M."/>
        </authorList>
    </citation>
    <scope>NUCLEOTIDE SEQUENCE [LARGE SCALE GENOMIC DNA]</scope>
    <source>
        <strain evidence="1 2">DSM 102852</strain>
    </source>
</reference>
<dbReference type="EMBL" id="SNZE01000061">
    <property type="protein sequence ID" value="TDR26461.1"/>
    <property type="molecule type" value="Genomic_DNA"/>
</dbReference>
<dbReference type="RefSeq" id="WP_133621655.1">
    <property type="nucleotide sequence ID" value="NZ_SNZE01000061.1"/>
</dbReference>
<dbReference type="Proteomes" id="UP000294480">
    <property type="component" value="Unassembled WGS sequence"/>
</dbReference>
<dbReference type="AlphaFoldDB" id="A0A4R6Y3L3"/>
<gene>
    <name evidence="1" type="ORF">DFR44_1612</name>
</gene>
<keyword evidence="2" id="KW-1185">Reference proteome</keyword>
<accession>A0A4R6Y3L3</accession>
<organism evidence="1 2">
    <name type="scientific">Hydromonas duriensis</name>
    <dbReference type="NCBI Taxonomy" id="1527608"/>
    <lineage>
        <taxon>Bacteria</taxon>
        <taxon>Pseudomonadati</taxon>
        <taxon>Pseudomonadota</taxon>
        <taxon>Betaproteobacteria</taxon>
        <taxon>Burkholderiales</taxon>
        <taxon>Burkholderiaceae</taxon>
        <taxon>Hydromonas</taxon>
    </lineage>
</organism>
<evidence type="ECO:0000313" key="1">
    <source>
        <dbReference type="EMBL" id="TDR26461.1"/>
    </source>
</evidence>
<evidence type="ECO:0008006" key="3">
    <source>
        <dbReference type="Google" id="ProtNLM"/>
    </source>
</evidence>
<proteinExistence type="predicted"/>
<dbReference type="OrthoDB" id="8596489at2"/>
<comment type="caution">
    <text evidence="1">The sequence shown here is derived from an EMBL/GenBank/DDBJ whole genome shotgun (WGS) entry which is preliminary data.</text>
</comment>
<evidence type="ECO:0000313" key="2">
    <source>
        <dbReference type="Proteomes" id="UP000294480"/>
    </source>
</evidence>
<name>A0A4R6Y3L3_9BURK</name>
<dbReference type="InterPro" id="IPR029058">
    <property type="entry name" value="AB_hydrolase_fold"/>
</dbReference>
<protein>
    <recommendedName>
        <fullName evidence="3">Alpha/beta hydrolase family protein</fullName>
    </recommendedName>
</protein>
<dbReference type="SUPFAM" id="SSF53474">
    <property type="entry name" value="alpha/beta-Hydrolases"/>
    <property type="match status" value="1"/>
</dbReference>
<sequence length="226" mass="25063">MTYHAVATTKKNEPTTTVTINRKAVIFWIGGAGDKKMYAFSGPNKNIVYAQQKFIARKNNELISKINAIKEEYLGYYEIYETDDIKKNVIDKIAKDDLVYIIGHSLGGWNGAYITRKLAEKGITTTMLITLDPVGVGAGVAIVSNIFWKTPKVRANKWINVGCSGKSYDFSDFVADLGSQWRPVSGPTVNAKVDLYHLDADLIFTAPIQDGKSALDFLIESLRSDL</sequence>